<dbReference type="SUPFAM" id="SSF74853">
    <property type="entry name" value="Lamin A/C globular tail domain"/>
    <property type="match status" value="2"/>
</dbReference>
<evidence type="ECO:0000256" key="1">
    <source>
        <dbReference type="SAM" id="Phobius"/>
    </source>
</evidence>
<dbReference type="InterPro" id="IPR001322">
    <property type="entry name" value="Lamin_tail_dom"/>
</dbReference>
<keyword evidence="1" id="KW-1133">Transmembrane helix</keyword>
<dbReference type="Proteomes" id="UP000178583">
    <property type="component" value="Unassembled WGS sequence"/>
</dbReference>
<keyword evidence="1" id="KW-0472">Membrane</keyword>
<evidence type="ECO:0000259" key="2">
    <source>
        <dbReference type="PROSITE" id="PS51841"/>
    </source>
</evidence>
<evidence type="ECO:0000313" key="4">
    <source>
        <dbReference type="Proteomes" id="UP000178583"/>
    </source>
</evidence>
<reference evidence="3 4" key="1">
    <citation type="journal article" date="2016" name="Nat. Commun.">
        <title>Thousands of microbial genomes shed light on interconnected biogeochemical processes in an aquifer system.</title>
        <authorList>
            <person name="Anantharaman K."/>
            <person name="Brown C.T."/>
            <person name="Hug L.A."/>
            <person name="Sharon I."/>
            <person name="Castelle C.J."/>
            <person name="Probst A.J."/>
            <person name="Thomas B.C."/>
            <person name="Singh A."/>
            <person name="Wilkins M.J."/>
            <person name="Karaoz U."/>
            <person name="Brodie E.L."/>
            <person name="Williams K.H."/>
            <person name="Hubbard S.S."/>
            <person name="Banfield J.F."/>
        </authorList>
    </citation>
    <scope>NUCLEOTIDE SEQUENCE [LARGE SCALE GENOMIC DNA]</scope>
</reference>
<proteinExistence type="predicted"/>
<evidence type="ECO:0000313" key="3">
    <source>
        <dbReference type="EMBL" id="OGD63697.1"/>
    </source>
</evidence>
<keyword evidence="1" id="KW-0812">Transmembrane</keyword>
<sequence length="552" mass="60933">MLPRVADAEELPKIVISEVYYDSVTAGDPDEFVELYNFGTSDIDIFGYKLLSDKDAGYLIPGGTIISAGQFLVITENYDSFVASFPSATPDLVWEKISLSNSGDYIALVDGSNTDIDAVSWEGVAYDSTIFHHGVVDASLERKFGDISPVDTNNCDNDFIIQPIPTQGKKYEKAIYSNKIIISEIVPTPLNGADNEYIELYNEGSESVDLGGWILDDDDGGSSGYVILKGVSIPPYSYLVFRKGATGIALNDSGDKARLILPDNLIRSEVTYFGSKRGESYSKFSDGWKWSLSLTPDSENIFTAEIAEIEYENPGAEESIKTAREKNNGDIVSVSGAVTVVPGVLSSQYFYIFDGSFGIQVYCYKKDFPNLKTGDVVLVSGEIAEYYNEKRIKIVSASDIVVLSSRDPPQPKVVKIDDIGEELEGQIVTVEGVVESTSGDTFYIHGSGSIRIVIRETTNIKKPKMRKGDKVRVTGMLSQYKDSYRILPLDQDDVILLSSGTLPKAGQEIVSYLVLSIFISQIWISILLKIKKKRKPWRQNLQKIYPAEEVLC</sequence>
<feature type="domain" description="LTD" evidence="2">
    <location>
        <begin position="164"/>
        <end position="342"/>
    </location>
</feature>
<dbReference type="Gene3D" id="2.60.40.1260">
    <property type="entry name" value="Lamin Tail domain"/>
    <property type="match status" value="2"/>
</dbReference>
<name>A0A1F5E8F7_9BACT</name>
<comment type="caution">
    <text evidence="3">The sequence shown here is derived from an EMBL/GenBank/DDBJ whole genome shotgun (WGS) entry which is preliminary data.</text>
</comment>
<feature type="domain" description="LTD" evidence="2">
    <location>
        <begin position="2"/>
        <end position="128"/>
    </location>
</feature>
<feature type="transmembrane region" description="Helical" evidence="1">
    <location>
        <begin position="509"/>
        <end position="528"/>
    </location>
</feature>
<protein>
    <recommendedName>
        <fullName evidence="2">LTD domain-containing protein</fullName>
    </recommendedName>
</protein>
<organism evidence="3 4">
    <name type="scientific">Candidatus Berkelbacteria bacterium RIFOXYA2_FULL_43_10</name>
    <dbReference type="NCBI Taxonomy" id="1797472"/>
    <lineage>
        <taxon>Bacteria</taxon>
        <taxon>Candidatus Berkelbacteria</taxon>
    </lineage>
</organism>
<dbReference type="PROSITE" id="PS51841">
    <property type="entry name" value="LTD"/>
    <property type="match status" value="2"/>
</dbReference>
<dbReference type="STRING" id="1797472.A2215_00030"/>
<accession>A0A1F5E8F7</accession>
<dbReference type="Pfam" id="PF00932">
    <property type="entry name" value="LTD"/>
    <property type="match status" value="2"/>
</dbReference>
<dbReference type="EMBL" id="MEZY01000031">
    <property type="protein sequence ID" value="OGD63697.1"/>
    <property type="molecule type" value="Genomic_DNA"/>
</dbReference>
<dbReference type="AlphaFoldDB" id="A0A1F5E8F7"/>
<dbReference type="InterPro" id="IPR036415">
    <property type="entry name" value="Lamin_tail_dom_sf"/>
</dbReference>
<gene>
    <name evidence="3" type="ORF">A2215_00030</name>
</gene>